<dbReference type="CDD" id="cd06587">
    <property type="entry name" value="VOC"/>
    <property type="match status" value="1"/>
</dbReference>
<dbReference type="RefSeq" id="WP_045073585.1">
    <property type="nucleotide sequence ID" value="NZ_CP011005.1"/>
</dbReference>
<dbReference type="PROSITE" id="PS51819">
    <property type="entry name" value="VOC"/>
    <property type="match status" value="1"/>
</dbReference>
<dbReference type="InterPro" id="IPR041581">
    <property type="entry name" value="Glyoxalase_6"/>
</dbReference>
<protein>
    <submittedName>
        <fullName evidence="2">Glyoxalase</fullName>
    </submittedName>
</protein>
<dbReference type="Pfam" id="PF18029">
    <property type="entry name" value="Glyoxalase_6"/>
    <property type="match status" value="1"/>
</dbReference>
<dbReference type="AlphaFoldDB" id="A0A0D4BWQ3"/>
<dbReference type="PATRIC" id="fig|1618207.4.peg.627"/>
<organism evidence="2 3">
    <name type="scientific">Psychromicrobium lacuslunae</name>
    <dbReference type="NCBI Taxonomy" id="1618207"/>
    <lineage>
        <taxon>Bacteria</taxon>
        <taxon>Bacillati</taxon>
        <taxon>Actinomycetota</taxon>
        <taxon>Actinomycetes</taxon>
        <taxon>Micrococcales</taxon>
        <taxon>Micrococcaceae</taxon>
        <taxon>Psychromicrobium</taxon>
    </lineage>
</organism>
<dbReference type="PANTHER" id="PTHR35908:SF1">
    <property type="entry name" value="CONSERVED PROTEIN"/>
    <property type="match status" value="1"/>
</dbReference>
<name>A0A0D4BWQ3_9MICC</name>
<dbReference type="Proteomes" id="UP000061839">
    <property type="component" value="Chromosome"/>
</dbReference>
<dbReference type="InterPro" id="IPR029068">
    <property type="entry name" value="Glyas_Bleomycin-R_OHBP_Dase"/>
</dbReference>
<dbReference type="KEGG" id="ari:UM93_03065"/>
<keyword evidence="3" id="KW-1185">Reference proteome</keyword>
<gene>
    <name evidence="2" type="ORF">UM93_03065</name>
</gene>
<sequence length="114" mass="12933">MVKLSSITVNAHQPQRLAEFWSEFLETDVAFEHEGFIWLKPTEGQTRLAFQQIDQPTEGRRRLHLDLTSEDPEAELARALSLGASQLEDHWAGSFHWVVLADPEGNEFCISAAE</sequence>
<evidence type="ECO:0000259" key="1">
    <source>
        <dbReference type="PROSITE" id="PS51819"/>
    </source>
</evidence>
<dbReference type="EMBL" id="CP011005">
    <property type="protein sequence ID" value="AJT40753.1"/>
    <property type="molecule type" value="Genomic_DNA"/>
</dbReference>
<dbReference type="HOGENOM" id="CLU_108054_0_1_11"/>
<dbReference type="InterPro" id="IPR037523">
    <property type="entry name" value="VOC_core"/>
</dbReference>
<dbReference type="STRING" id="1618207.UM93_03065"/>
<evidence type="ECO:0000313" key="3">
    <source>
        <dbReference type="Proteomes" id="UP000061839"/>
    </source>
</evidence>
<evidence type="ECO:0000313" key="2">
    <source>
        <dbReference type="EMBL" id="AJT40753.1"/>
    </source>
</evidence>
<reference evidence="2 3" key="1">
    <citation type="journal article" date="2015" name="Genome Announc.">
        <title>Complete Genome Sequencing of Protease-Producing Novel Arthrobacter sp. Strain IHBB 11108 Using PacBio Single-Molecule Real-Time Sequencing Technology.</title>
        <authorList>
            <person name="Kiran S."/>
            <person name="Swarnkar M.K."/>
            <person name="Pal M."/>
            <person name="Thakur R."/>
            <person name="Tewari R."/>
            <person name="Singh A.K."/>
            <person name="Gulati A."/>
        </authorList>
    </citation>
    <scope>NUCLEOTIDE SEQUENCE [LARGE SCALE GENOMIC DNA]</scope>
    <source>
        <strain evidence="2 3">IHBB 11108</strain>
    </source>
</reference>
<dbReference type="Gene3D" id="3.10.180.10">
    <property type="entry name" value="2,3-Dihydroxybiphenyl 1,2-Dioxygenase, domain 1"/>
    <property type="match status" value="1"/>
</dbReference>
<dbReference type="SUPFAM" id="SSF54593">
    <property type="entry name" value="Glyoxalase/Bleomycin resistance protein/Dihydroxybiphenyl dioxygenase"/>
    <property type="match status" value="1"/>
</dbReference>
<dbReference type="OrthoDB" id="5524593at2"/>
<dbReference type="PANTHER" id="PTHR35908">
    <property type="entry name" value="HYPOTHETICAL FUSION PROTEIN"/>
    <property type="match status" value="1"/>
</dbReference>
<feature type="domain" description="VOC" evidence="1">
    <location>
        <begin position="3"/>
        <end position="113"/>
    </location>
</feature>
<accession>A0A0D4BWQ3</accession>
<proteinExistence type="predicted"/>